<gene>
    <name evidence="1" type="ORF">CK203_060841</name>
</gene>
<organism evidence="1 2">
    <name type="scientific">Vitis vinifera</name>
    <name type="common">Grape</name>
    <dbReference type="NCBI Taxonomy" id="29760"/>
    <lineage>
        <taxon>Eukaryota</taxon>
        <taxon>Viridiplantae</taxon>
        <taxon>Streptophyta</taxon>
        <taxon>Embryophyta</taxon>
        <taxon>Tracheophyta</taxon>
        <taxon>Spermatophyta</taxon>
        <taxon>Magnoliopsida</taxon>
        <taxon>eudicotyledons</taxon>
        <taxon>Gunneridae</taxon>
        <taxon>Pentapetalae</taxon>
        <taxon>rosids</taxon>
        <taxon>Vitales</taxon>
        <taxon>Vitaceae</taxon>
        <taxon>Viteae</taxon>
        <taxon>Vitis</taxon>
    </lineage>
</organism>
<dbReference type="AlphaFoldDB" id="A0A438FUA4"/>
<dbReference type="Proteomes" id="UP000288805">
    <property type="component" value="Unassembled WGS sequence"/>
</dbReference>
<evidence type="ECO:0000313" key="1">
    <source>
        <dbReference type="EMBL" id="RVW63539.1"/>
    </source>
</evidence>
<dbReference type="EMBL" id="QGNW01000738">
    <property type="protein sequence ID" value="RVW63539.1"/>
    <property type="molecule type" value="Genomic_DNA"/>
</dbReference>
<reference evidence="1 2" key="1">
    <citation type="journal article" date="2018" name="PLoS Genet.">
        <title>Population sequencing reveals clonal diversity and ancestral inbreeding in the grapevine cultivar Chardonnay.</title>
        <authorList>
            <person name="Roach M.J."/>
            <person name="Johnson D.L."/>
            <person name="Bohlmann J."/>
            <person name="van Vuuren H.J."/>
            <person name="Jones S.J."/>
            <person name="Pretorius I.S."/>
            <person name="Schmidt S.A."/>
            <person name="Borneman A.R."/>
        </authorList>
    </citation>
    <scope>NUCLEOTIDE SEQUENCE [LARGE SCALE GENOMIC DNA]</scope>
    <source>
        <strain evidence="2">cv. Chardonnay</strain>
        <tissue evidence="1">Leaf</tissue>
    </source>
</reference>
<name>A0A438FUA4_VITVI</name>
<accession>A0A438FUA4</accession>
<comment type="caution">
    <text evidence="1">The sequence shown here is derived from an EMBL/GenBank/DDBJ whole genome shotgun (WGS) entry which is preliminary data.</text>
</comment>
<evidence type="ECO:0000313" key="2">
    <source>
        <dbReference type="Proteomes" id="UP000288805"/>
    </source>
</evidence>
<proteinExistence type="predicted"/>
<protein>
    <submittedName>
        <fullName evidence="1">Uncharacterized protein</fullName>
    </submittedName>
</protein>
<sequence length="178" mass="20510">MEVGSCDHGLCGRIAKNSSKLVRFEFARKDATYEEGLREILDKKVQVLRTKIIPLVKVLWDHHGVEGEDEKQVPRTLYSHVAYHLLLGCIESPIKGLVAPFAPFYLQPLRLERGSRERNYRFEVKITYIEEPQKESPCKALSFDILFMWTVGPWVKVPKAFEEDTPMWVYGVGRAPGF</sequence>